<feature type="region of interest" description="Disordered" evidence="8">
    <location>
        <begin position="69"/>
        <end position="130"/>
    </location>
</feature>
<dbReference type="AlphaFoldDB" id="A0A1L3MNY2"/>
<dbReference type="EMBL" id="CP016020">
    <property type="protein sequence ID" value="APH04049.1"/>
    <property type="molecule type" value="Genomic_DNA"/>
</dbReference>
<evidence type="ECO:0000313" key="11">
    <source>
        <dbReference type="Proteomes" id="UP000181936"/>
    </source>
</evidence>
<dbReference type="STRING" id="1547283.A9C19_04465"/>
<dbReference type="Gene3D" id="1.10.10.10">
    <property type="entry name" value="Winged helix-like DNA-binding domain superfamily/Winged helix DNA-binding domain"/>
    <property type="match status" value="1"/>
</dbReference>
<dbReference type="PANTHER" id="PTHR22683:SF42">
    <property type="entry name" value="DNA TRANSLOCASE SFTA"/>
    <property type="match status" value="1"/>
</dbReference>
<dbReference type="InterPro" id="IPR027417">
    <property type="entry name" value="P-loop_NTPase"/>
</dbReference>
<keyword evidence="7" id="KW-0175">Coiled coil</keyword>
<feature type="binding site" evidence="6">
    <location>
        <begin position="521"/>
        <end position="528"/>
    </location>
    <ligand>
        <name>ATP</name>
        <dbReference type="ChEBI" id="CHEBI:30616"/>
    </ligand>
</feature>
<gene>
    <name evidence="10" type="ORF">A9C19_04465</name>
</gene>
<evidence type="ECO:0000256" key="4">
    <source>
        <dbReference type="ARBA" id="ARBA00022840"/>
    </source>
</evidence>
<evidence type="ECO:0000256" key="5">
    <source>
        <dbReference type="ARBA" id="ARBA00023125"/>
    </source>
</evidence>
<dbReference type="CDD" id="cd01127">
    <property type="entry name" value="TrwB_TraG_TraD_VirD4"/>
    <property type="match status" value="1"/>
</dbReference>
<dbReference type="GO" id="GO:0007059">
    <property type="term" value="P:chromosome segregation"/>
    <property type="evidence" value="ECO:0007669"/>
    <property type="project" value="UniProtKB-KW"/>
</dbReference>
<feature type="region of interest" description="Disordered" evidence="8">
    <location>
        <begin position="298"/>
        <end position="341"/>
    </location>
</feature>
<reference evidence="10 11" key="1">
    <citation type="journal article" date="2016" name="Sci. Rep.">
        <title>Complete genome sequence and transcriptomic analysis of a novel marine strain Bacillus weihaiensis reveals the mechanism of brown algae degradation.</title>
        <authorList>
            <person name="Zhu Y."/>
            <person name="Chen P."/>
            <person name="Bao Y."/>
            <person name="Men Y."/>
            <person name="Zeng Y."/>
            <person name="Yang J."/>
            <person name="Sun J."/>
            <person name="Sun Y."/>
        </authorList>
    </citation>
    <scope>NUCLEOTIDE SEQUENCE [LARGE SCALE GENOMIC DNA]</scope>
    <source>
        <strain evidence="10 11">Alg07</strain>
    </source>
</reference>
<dbReference type="Pfam" id="PF01580">
    <property type="entry name" value="FtsK_SpoIIIE"/>
    <property type="match status" value="1"/>
</dbReference>
<comment type="similarity">
    <text evidence="1">Belongs to the FtsK/SpoIIIE/SftA family.</text>
</comment>
<dbReference type="InterPro" id="IPR041027">
    <property type="entry name" value="FtsK_alpha"/>
</dbReference>
<evidence type="ECO:0000313" key="10">
    <source>
        <dbReference type="EMBL" id="APH04049.1"/>
    </source>
</evidence>
<dbReference type="Gene3D" id="3.40.50.300">
    <property type="entry name" value="P-loop containing nucleotide triphosphate hydrolases"/>
    <property type="match status" value="1"/>
</dbReference>
<evidence type="ECO:0000259" key="9">
    <source>
        <dbReference type="PROSITE" id="PS50901"/>
    </source>
</evidence>
<feature type="compositionally biased region" description="Polar residues" evidence="8">
    <location>
        <begin position="21"/>
        <end position="39"/>
    </location>
</feature>
<dbReference type="Gene3D" id="3.30.980.40">
    <property type="match status" value="1"/>
</dbReference>
<dbReference type="SUPFAM" id="SSF52540">
    <property type="entry name" value="P-loop containing nucleoside triphosphate hydrolases"/>
    <property type="match status" value="1"/>
</dbReference>
<dbReference type="KEGG" id="bwh:A9C19_04465"/>
<evidence type="ECO:0000256" key="7">
    <source>
        <dbReference type="SAM" id="Coils"/>
    </source>
</evidence>
<dbReference type="GO" id="GO:0003677">
    <property type="term" value="F:DNA binding"/>
    <property type="evidence" value="ECO:0007669"/>
    <property type="project" value="UniProtKB-KW"/>
</dbReference>
<dbReference type="SMART" id="SM00382">
    <property type="entry name" value="AAA"/>
    <property type="match status" value="1"/>
</dbReference>
<feature type="compositionally biased region" description="Basic and acidic residues" evidence="8">
    <location>
        <begin position="41"/>
        <end position="55"/>
    </location>
</feature>
<dbReference type="PANTHER" id="PTHR22683">
    <property type="entry name" value="SPORULATION PROTEIN RELATED"/>
    <property type="match status" value="1"/>
</dbReference>
<dbReference type="InterPro" id="IPR003593">
    <property type="entry name" value="AAA+_ATPase"/>
</dbReference>
<dbReference type="GO" id="GO:0005524">
    <property type="term" value="F:ATP binding"/>
    <property type="evidence" value="ECO:0007669"/>
    <property type="project" value="UniProtKB-UniRule"/>
</dbReference>
<evidence type="ECO:0000256" key="8">
    <source>
        <dbReference type="SAM" id="MobiDB-lite"/>
    </source>
</evidence>
<feature type="coiled-coil region" evidence="7">
    <location>
        <begin position="242"/>
        <end position="272"/>
    </location>
</feature>
<keyword evidence="4 6" id="KW-0067">ATP-binding</keyword>
<dbReference type="Pfam" id="PF17854">
    <property type="entry name" value="FtsK_alpha"/>
    <property type="match status" value="1"/>
</dbReference>
<dbReference type="Proteomes" id="UP000181936">
    <property type="component" value="Chromosome"/>
</dbReference>
<accession>A0A1L3MNY2</accession>
<feature type="domain" description="FtsK" evidence="9">
    <location>
        <begin position="504"/>
        <end position="695"/>
    </location>
</feature>
<evidence type="ECO:0000256" key="6">
    <source>
        <dbReference type="PROSITE-ProRule" id="PRU00289"/>
    </source>
</evidence>
<dbReference type="InterPro" id="IPR050206">
    <property type="entry name" value="FtsK/SpoIIIE/SftA"/>
</dbReference>
<evidence type="ECO:0000256" key="3">
    <source>
        <dbReference type="ARBA" id="ARBA00022829"/>
    </source>
</evidence>
<evidence type="ECO:0000256" key="1">
    <source>
        <dbReference type="ARBA" id="ARBA00006474"/>
    </source>
</evidence>
<dbReference type="RefSeq" id="WP_072578843.1">
    <property type="nucleotide sequence ID" value="NZ_CP016020.1"/>
</dbReference>
<dbReference type="SUPFAM" id="SSF46785">
    <property type="entry name" value="Winged helix' DNA-binding domain"/>
    <property type="match status" value="1"/>
</dbReference>
<name>A0A1L3MNY2_9BACI</name>
<dbReference type="InterPro" id="IPR018541">
    <property type="entry name" value="Ftsk_gamma"/>
</dbReference>
<sequence length="841" mass="94553">MNWVKKLANFFLGEEDRQSHKTSINSSEETGQTEQSVLNESPKRKEFYEGKHHGEARVSYQYPKGNFKFPVIPDEAGSKGEKRPSSRRAARHAEPEELDVPLHLHTKPNTFKAKPYNEQEEYPSHSEVRKKPFHLTAIPSPIHGFQSKPIVEKNSVKPNGDEPDDIPLFHLYEKEEGVTPKGVQTSRKNTASALVETSNDTQNHQEELITNQLFREDLSELNGSEEDNSPVSFVEEFGQDVHQEEEFRIETAEEEEELVEEAISIIQSKEDSREEGQEDTEQLVEVEILHERDAIHVDSPHQHGNVKVEGTEAVEDQKKTSVSMQRVEQQGQRQEEKSPKGRTLPFNVMMLGRDKQKMQAKKQDVGLGYQFPTLSYLNIPSQERTEDDAWLQSQSELLDVTLKNFNVRASVVNVTQGPSVTRFEVHPEPGVKVNKITNLSDDIKLSLAAKDIRIEAPIPGKNTIGIEVPNKESKMVYLREILRSSEFRSNPSPMNAVLGLDISGQPAVTDLKKMPHGLIAGATGSGKSVCINTILISLLYKATPQEVKLMLIDPKMVELAPYNDIPHLVSPVITDVKAATAALKWAVEEMERRYELFAHSGTREITRYNQLVKEHKQGEHLPYLVIIIDELADLMMVAPNDVEEAICRIAQKARACGIHLIVATQRPSVDVITGLIKANIPTRIAFSVSSQVDSRTIIDVVGAEKLLGKGDMLFLENGSSKAVRLQGTFVSDEEIERVVKHVKQQGKPDFLFHQEELVRKASIQSDEDELFVEACEFVVNQGGASTSSLQRRFRIGYNRAARLMDMMEEQGIISENRGSKPRDILISEEDLELLHDGSTLT</sequence>
<dbReference type="InterPro" id="IPR036388">
    <property type="entry name" value="WH-like_DNA-bd_sf"/>
</dbReference>
<dbReference type="InterPro" id="IPR002543">
    <property type="entry name" value="FtsK_dom"/>
</dbReference>
<dbReference type="Pfam" id="PF09397">
    <property type="entry name" value="FtsK_gamma"/>
    <property type="match status" value="1"/>
</dbReference>
<organism evidence="10 11">
    <name type="scientific">Bacillus weihaiensis</name>
    <dbReference type="NCBI Taxonomy" id="1547283"/>
    <lineage>
        <taxon>Bacteria</taxon>
        <taxon>Bacillati</taxon>
        <taxon>Bacillota</taxon>
        <taxon>Bacilli</taxon>
        <taxon>Bacillales</taxon>
        <taxon>Bacillaceae</taxon>
        <taxon>Bacillus</taxon>
    </lineage>
</organism>
<keyword evidence="11" id="KW-1185">Reference proteome</keyword>
<keyword evidence="5" id="KW-0238">DNA-binding</keyword>
<dbReference type="PROSITE" id="PS50901">
    <property type="entry name" value="FTSK"/>
    <property type="match status" value="1"/>
</dbReference>
<evidence type="ECO:0000256" key="2">
    <source>
        <dbReference type="ARBA" id="ARBA00022741"/>
    </source>
</evidence>
<dbReference type="InterPro" id="IPR036390">
    <property type="entry name" value="WH_DNA-bd_sf"/>
</dbReference>
<dbReference type="OrthoDB" id="9807790at2"/>
<keyword evidence="2 6" id="KW-0547">Nucleotide-binding</keyword>
<proteinExistence type="inferred from homology"/>
<keyword evidence="3" id="KW-0159">Chromosome partition</keyword>
<protein>
    <recommendedName>
        <fullName evidence="9">FtsK domain-containing protein</fullName>
    </recommendedName>
</protein>
<feature type="region of interest" description="Disordered" evidence="8">
    <location>
        <begin position="14"/>
        <end position="55"/>
    </location>
</feature>
<dbReference type="SMART" id="SM00843">
    <property type="entry name" value="Ftsk_gamma"/>
    <property type="match status" value="1"/>
</dbReference>